<reference evidence="2" key="1">
    <citation type="submission" date="2022-11" db="EMBL/GenBank/DDBJ databases">
        <title>Centuries of genome instability and evolution in soft-shell clam transmissible cancer (bioRxiv).</title>
        <authorList>
            <person name="Hart S.F.M."/>
            <person name="Yonemitsu M.A."/>
            <person name="Giersch R.M."/>
            <person name="Beal B.F."/>
            <person name="Arriagada G."/>
            <person name="Davis B.W."/>
            <person name="Ostrander E.A."/>
            <person name="Goff S.P."/>
            <person name="Metzger M.J."/>
        </authorList>
    </citation>
    <scope>NUCLEOTIDE SEQUENCE</scope>
    <source>
        <strain evidence="2">MELC-2E11</strain>
        <tissue evidence="2">Siphon/mantle</tissue>
    </source>
</reference>
<name>A0ABY7F9H6_MYAAR</name>
<proteinExistence type="predicted"/>
<organism evidence="2 3">
    <name type="scientific">Mya arenaria</name>
    <name type="common">Soft-shell clam</name>
    <dbReference type="NCBI Taxonomy" id="6604"/>
    <lineage>
        <taxon>Eukaryota</taxon>
        <taxon>Metazoa</taxon>
        <taxon>Spiralia</taxon>
        <taxon>Lophotrochozoa</taxon>
        <taxon>Mollusca</taxon>
        <taxon>Bivalvia</taxon>
        <taxon>Autobranchia</taxon>
        <taxon>Heteroconchia</taxon>
        <taxon>Euheterodonta</taxon>
        <taxon>Imparidentia</taxon>
        <taxon>Neoheterodontei</taxon>
        <taxon>Myida</taxon>
        <taxon>Myoidea</taxon>
        <taxon>Myidae</taxon>
        <taxon>Mya</taxon>
    </lineage>
</organism>
<feature type="signal peptide" evidence="1">
    <location>
        <begin position="1"/>
        <end position="17"/>
    </location>
</feature>
<evidence type="ECO:0000256" key="1">
    <source>
        <dbReference type="SAM" id="SignalP"/>
    </source>
</evidence>
<protein>
    <submittedName>
        <fullName evidence="2">Uncharacterized protein</fullName>
    </submittedName>
</protein>
<gene>
    <name evidence="2" type="ORF">MAR_031927</name>
</gene>
<dbReference type="EMBL" id="CP111021">
    <property type="protein sequence ID" value="WAR17333.1"/>
    <property type="molecule type" value="Genomic_DNA"/>
</dbReference>
<evidence type="ECO:0000313" key="3">
    <source>
        <dbReference type="Proteomes" id="UP001164746"/>
    </source>
</evidence>
<keyword evidence="1" id="KW-0732">Signal</keyword>
<keyword evidence="3" id="KW-1185">Reference proteome</keyword>
<dbReference type="Proteomes" id="UP001164746">
    <property type="component" value="Chromosome 10"/>
</dbReference>
<accession>A0ABY7F9H6</accession>
<feature type="chain" id="PRO_5047548771" evidence="1">
    <location>
        <begin position="18"/>
        <end position="107"/>
    </location>
</feature>
<evidence type="ECO:0000313" key="2">
    <source>
        <dbReference type="EMBL" id="WAR17333.1"/>
    </source>
</evidence>
<sequence>MLRSQCLLTVLVVSVFAAPTKRFLFQSQSFLELHQCPPDCRRFLSEAEFRQLLVMSTIKPELCESHCSNIMAANTSPILIRTVCPSVCKTIERMIYTEANGASLNEN</sequence>